<comment type="caution">
    <text evidence="1">The sequence shown here is derived from an EMBL/GenBank/DDBJ whole genome shotgun (WGS) entry which is preliminary data.</text>
</comment>
<evidence type="ECO:0000313" key="1">
    <source>
        <dbReference type="EMBL" id="KAK0518164.1"/>
    </source>
</evidence>
<dbReference type="EMBL" id="JAPDMQ010001392">
    <property type="protein sequence ID" value="KAK0518164.1"/>
    <property type="molecule type" value="Genomic_DNA"/>
</dbReference>
<keyword evidence="2" id="KW-1185">Reference proteome</keyword>
<gene>
    <name evidence="1" type="ORF">OC842_007875</name>
</gene>
<organism evidence="1 2">
    <name type="scientific">Tilletia horrida</name>
    <dbReference type="NCBI Taxonomy" id="155126"/>
    <lineage>
        <taxon>Eukaryota</taxon>
        <taxon>Fungi</taxon>
        <taxon>Dikarya</taxon>
        <taxon>Basidiomycota</taxon>
        <taxon>Ustilaginomycotina</taxon>
        <taxon>Exobasidiomycetes</taxon>
        <taxon>Tilletiales</taxon>
        <taxon>Tilletiaceae</taxon>
        <taxon>Tilletia</taxon>
    </lineage>
</organism>
<dbReference type="AlphaFoldDB" id="A0AAN6G5C1"/>
<reference evidence="1" key="1">
    <citation type="journal article" date="2023" name="PhytoFront">
        <title>Draft Genome Resources of Seven Strains of Tilletia horrida, Causal Agent of Kernel Smut of Rice.</title>
        <authorList>
            <person name="Khanal S."/>
            <person name="Antony Babu S."/>
            <person name="Zhou X.G."/>
        </authorList>
    </citation>
    <scope>NUCLEOTIDE SEQUENCE</scope>
    <source>
        <strain evidence="1">TX3</strain>
    </source>
</reference>
<sequence length="189" mass="20536">MEAEIKAQITDATHARGDTAGLAQLASAAITATRTGRFDQSTDASLEEVHLVAATTHTSSWFSFLFELGKYWPSLFASETHPFVDFEPPTRSRFTRYTKGVFRLLDWSNVCVAGGAVLACLTSASQDEAFFAGNDIDVFLYGLSPRQSFAKLAAILSAVDKAVQGFDRVYKIVLSSGVITFMPHSEHSG</sequence>
<dbReference type="Proteomes" id="UP001176521">
    <property type="component" value="Unassembled WGS sequence"/>
</dbReference>
<accession>A0AAN6G5C1</accession>
<evidence type="ECO:0000313" key="2">
    <source>
        <dbReference type="Proteomes" id="UP001176521"/>
    </source>
</evidence>
<proteinExistence type="predicted"/>
<protein>
    <submittedName>
        <fullName evidence="1">Uncharacterized protein</fullName>
    </submittedName>
</protein>
<name>A0AAN6G5C1_9BASI</name>